<evidence type="ECO:0000256" key="6">
    <source>
        <dbReference type="ARBA" id="ARBA00022989"/>
    </source>
</evidence>
<protein>
    <submittedName>
        <fullName evidence="9">Nucleobase:cation symporter-2 family protein</fullName>
    </submittedName>
</protein>
<comment type="subcellular location">
    <subcellularLocation>
        <location evidence="1">Cell membrane</location>
        <topology evidence="1">Multi-pass membrane protein</topology>
    </subcellularLocation>
</comment>
<dbReference type="PANTHER" id="PTHR42810:SF4">
    <property type="entry name" value="URIC ACID TRANSPORTER UACT"/>
    <property type="match status" value="1"/>
</dbReference>
<keyword evidence="10" id="KW-1185">Reference proteome</keyword>
<dbReference type="InterPro" id="IPR006042">
    <property type="entry name" value="Xan_ur_permease"/>
</dbReference>
<keyword evidence="6 8" id="KW-1133">Transmembrane helix</keyword>
<organism evidence="9 10">
    <name type="scientific">Marinicrinis lubricantis</name>
    <dbReference type="NCBI Taxonomy" id="2086470"/>
    <lineage>
        <taxon>Bacteria</taxon>
        <taxon>Bacillati</taxon>
        <taxon>Bacillota</taxon>
        <taxon>Bacilli</taxon>
        <taxon>Bacillales</taxon>
        <taxon>Paenibacillaceae</taxon>
    </lineage>
</organism>
<dbReference type="InterPro" id="IPR006043">
    <property type="entry name" value="NCS2"/>
</dbReference>
<dbReference type="InterPro" id="IPR017588">
    <property type="entry name" value="UacT-like"/>
</dbReference>
<feature type="transmembrane region" description="Helical" evidence="8">
    <location>
        <begin position="230"/>
        <end position="255"/>
    </location>
</feature>
<evidence type="ECO:0000313" key="10">
    <source>
        <dbReference type="Proteomes" id="UP001596250"/>
    </source>
</evidence>
<keyword evidence="7 8" id="KW-0472">Membrane</keyword>
<dbReference type="EMBL" id="JBHSQV010000026">
    <property type="protein sequence ID" value="MFC5985466.1"/>
    <property type="molecule type" value="Genomic_DNA"/>
</dbReference>
<evidence type="ECO:0000256" key="3">
    <source>
        <dbReference type="ARBA" id="ARBA00022448"/>
    </source>
</evidence>
<evidence type="ECO:0000256" key="5">
    <source>
        <dbReference type="ARBA" id="ARBA00022692"/>
    </source>
</evidence>
<evidence type="ECO:0000256" key="2">
    <source>
        <dbReference type="ARBA" id="ARBA00008821"/>
    </source>
</evidence>
<comment type="similarity">
    <text evidence="2">Belongs to the nucleobase:cation symporter-2 (NCS2) (TC 2.A.40) family.</text>
</comment>
<proteinExistence type="inferred from homology"/>
<evidence type="ECO:0000256" key="8">
    <source>
        <dbReference type="SAM" id="Phobius"/>
    </source>
</evidence>
<dbReference type="NCBIfam" id="NF037981">
    <property type="entry name" value="NCS2_1"/>
    <property type="match status" value="1"/>
</dbReference>
<feature type="transmembrane region" description="Helical" evidence="8">
    <location>
        <begin position="39"/>
        <end position="57"/>
    </location>
</feature>
<dbReference type="Pfam" id="PF00860">
    <property type="entry name" value="Xan_ur_permease"/>
    <property type="match status" value="1"/>
</dbReference>
<dbReference type="Proteomes" id="UP001596250">
    <property type="component" value="Unassembled WGS sequence"/>
</dbReference>
<keyword evidence="3" id="KW-0813">Transport</keyword>
<evidence type="ECO:0000313" key="9">
    <source>
        <dbReference type="EMBL" id="MFC5985466.1"/>
    </source>
</evidence>
<reference evidence="10" key="1">
    <citation type="journal article" date="2019" name="Int. J. Syst. Evol. Microbiol.">
        <title>The Global Catalogue of Microorganisms (GCM) 10K type strain sequencing project: providing services to taxonomists for standard genome sequencing and annotation.</title>
        <authorList>
            <consortium name="The Broad Institute Genomics Platform"/>
            <consortium name="The Broad Institute Genome Sequencing Center for Infectious Disease"/>
            <person name="Wu L."/>
            <person name="Ma J."/>
        </authorList>
    </citation>
    <scope>NUCLEOTIDE SEQUENCE [LARGE SCALE GENOMIC DNA]</scope>
    <source>
        <strain evidence="10">CCM 8749</strain>
    </source>
</reference>
<sequence>MLKQGKVVSLGIQHVLAMYAGAVIVPILVAVSLGMDQKQLTYLISIDLLTSGLATLLQVWTNRFFGIGLPVVLGCTFTAVAPMISIGQHQGITAIYGAIIASALFVILISGVFSKLVRFFPPVVTGSVVMIIGLSLIPVAMNNIAGGDDTLPDYGSGKHVALAFGVLILIILLNRFTKGFLRAVSILIGLIAGTIAAALMGQIDFGEVSQASWVSANIHPFYFGAPTFNLSAILTMILVSIVSLVESTGVFMALGKITDRKLESKDLAKGYRAEGLAMLLGGTLNALPYTTFSQNVGLVQMSKIKTKNVIIVAGILLVLLGLSPKVAALTSLIPSPVLGGAMIAMFGMVISSGIQILGGVDLNDNENLFIIACSVGIGLGVTIMPGIFASLPEQLEILASNGIVMGGLAAILLNLMFHAGKSKLASTSKDASAEGSAPTASSEVHA</sequence>
<dbReference type="PANTHER" id="PTHR42810">
    <property type="entry name" value="PURINE PERMEASE C1399.01C-RELATED"/>
    <property type="match status" value="1"/>
</dbReference>
<feature type="transmembrane region" description="Helical" evidence="8">
    <location>
        <begin position="397"/>
        <end position="417"/>
    </location>
</feature>
<dbReference type="PROSITE" id="PS01116">
    <property type="entry name" value="XANTH_URACIL_PERMASE"/>
    <property type="match status" value="1"/>
</dbReference>
<accession>A0ABW1IKE4</accession>
<comment type="caution">
    <text evidence="9">The sequence shown here is derived from an EMBL/GenBank/DDBJ whole genome shotgun (WGS) entry which is preliminary data.</text>
</comment>
<feature type="transmembrane region" description="Helical" evidence="8">
    <location>
        <begin position="309"/>
        <end position="331"/>
    </location>
</feature>
<name>A0ABW1IKE4_9BACL</name>
<feature type="transmembrane region" description="Helical" evidence="8">
    <location>
        <begin position="119"/>
        <end position="139"/>
    </location>
</feature>
<keyword evidence="4" id="KW-1003">Cell membrane</keyword>
<feature type="transmembrane region" description="Helical" evidence="8">
    <location>
        <begin position="64"/>
        <end position="86"/>
    </location>
</feature>
<feature type="transmembrane region" description="Helical" evidence="8">
    <location>
        <begin position="369"/>
        <end position="391"/>
    </location>
</feature>
<feature type="transmembrane region" description="Helical" evidence="8">
    <location>
        <begin position="92"/>
        <end position="112"/>
    </location>
</feature>
<evidence type="ECO:0000256" key="4">
    <source>
        <dbReference type="ARBA" id="ARBA00022475"/>
    </source>
</evidence>
<feature type="transmembrane region" description="Helical" evidence="8">
    <location>
        <begin position="159"/>
        <end position="176"/>
    </location>
</feature>
<dbReference type="NCBIfam" id="TIGR00801">
    <property type="entry name" value="ncs2"/>
    <property type="match status" value="1"/>
</dbReference>
<feature type="transmembrane region" description="Helical" evidence="8">
    <location>
        <begin position="337"/>
        <end position="357"/>
    </location>
</feature>
<dbReference type="NCBIfam" id="TIGR03173">
    <property type="entry name" value="pbuX"/>
    <property type="match status" value="1"/>
</dbReference>
<evidence type="ECO:0000256" key="7">
    <source>
        <dbReference type="ARBA" id="ARBA00023136"/>
    </source>
</evidence>
<feature type="transmembrane region" description="Helical" evidence="8">
    <location>
        <begin position="12"/>
        <end position="33"/>
    </location>
</feature>
<feature type="transmembrane region" description="Helical" evidence="8">
    <location>
        <begin position="183"/>
        <end position="203"/>
    </location>
</feature>
<evidence type="ECO:0000256" key="1">
    <source>
        <dbReference type="ARBA" id="ARBA00004651"/>
    </source>
</evidence>
<dbReference type="RefSeq" id="WP_379892329.1">
    <property type="nucleotide sequence ID" value="NZ_CBCSCT010000050.1"/>
</dbReference>
<keyword evidence="5 8" id="KW-0812">Transmembrane</keyword>
<gene>
    <name evidence="9" type="ORF">ACFPXP_03305</name>
</gene>